<dbReference type="AlphaFoldDB" id="U6MB34"/>
<dbReference type="Proteomes" id="UP000030763">
    <property type="component" value="Unassembled WGS sequence"/>
</dbReference>
<feature type="non-terminal residue" evidence="1">
    <location>
        <position position="1"/>
    </location>
</feature>
<dbReference type="EMBL" id="HG720696">
    <property type="protein sequence ID" value="CDJ59679.1"/>
    <property type="molecule type" value="Genomic_DNA"/>
</dbReference>
<proteinExistence type="predicted"/>
<gene>
    <name evidence="1" type="ORF">EMWEY_00058600</name>
</gene>
<name>U6MB34_EIMMA</name>
<evidence type="ECO:0000313" key="2">
    <source>
        <dbReference type="Proteomes" id="UP000030763"/>
    </source>
</evidence>
<reference evidence="1" key="2">
    <citation type="submission" date="2013-10" db="EMBL/GenBank/DDBJ databases">
        <authorList>
            <person name="Aslett M."/>
        </authorList>
    </citation>
    <scope>NUCLEOTIDE SEQUENCE [LARGE SCALE GENOMIC DNA]</scope>
    <source>
        <strain evidence="1">Weybridge</strain>
    </source>
</reference>
<accession>U6MB34</accession>
<keyword evidence="2" id="KW-1185">Reference proteome</keyword>
<reference evidence="1" key="1">
    <citation type="submission" date="2013-10" db="EMBL/GenBank/DDBJ databases">
        <title>Genomic analysis of the causative agents of coccidiosis in chickens.</title>
        <authorList>
            <person name="Reid A.J."/>
            <person name="Blake D."/>
            <person name="Billington K."/>
            <person name="Browne H."/>
            <person name="Dunn M."/>
            <person name="Hung S."/>
            <person name="Kawahara F."/>
            <person name="Miranda-Saavedra D."/>
            <person name="Mourier T."/>
            <person name="Nagra H."/>
            <person name="Otto T.D."/>
            <person name="Rawlings N."/>
            <person name="Sanchez A."/>
            <person name="Sanders M."/>
            <person name="Subramaniam C."/>
            <person name="Tay Y."/>
            <person name="Dear P."/>
            <person name="Doerig C."/>
            <person name="Gruber A."/>
            <person name="Parkinson J."/>
            <person name="Shirley M."/>
            <person name="Wan K.L."/>
            <person name="Berriman M."/>
            <person name="Tomley F."/>
            <person name="Pain A."/>
        </authorList>
    </citation>
    <scope>NUCLEOTIDE SEQUENCE [LARGE SCALE GENOMIC DNA]</scope>
    <source>
        <strain evidence="1">Weybridge</strain>
    </source>
</reference>
<dbReference type="GeneID" id="25339846"/>
<evidence type="ECO:0000313" key="1">
    <source>
        <dbReference type="EMBL" id="CDJ59679.1"/>
    </source>
</evidence>
<dbReference type="RefSeq" id="XP_013336326.1">
    <property type="nucleotide sequence ID" value="XM_013480872.1"/>
</dbReference>
<dbReference type="VEuPathDB" id="ToxoDB:EMWEY_00058600"/>
<sequence length="118" mass="12754">GSGLDGLVAKVSVCLLADARIMRIGGPGCVWVLVFVVLEREEGACAAYRCWLCVECLLPCHSFCGVLYHYAECWGDGVGGAPVALRSKCVRTIVVELWVRGFCVTDEDQLRCVQRSGG</sequence>
<organism evidence="1 2">
    <name type="scientific">Eimeria maxima</name>
    <name type="common">Coccidian parasite</name>
    <dbReference type="NCBI Taxonomy" id="5804"/>
    <lineage>
        <taxon>Eukaryota</taxon>
        <taxon>Sar</taxon>
        <taxon>Alveolata</taxon>
        <taxon>Apicomplexa</taxon>
        <taxon>Conoidasida</taxon>
        <taxon>Coccidia</taxon>
        <taxon>Eucoccidiorida</taxon>
        <taxon>Eimeriorina</taxon>
        <taxon>Eimeriidae</taxon>
        <taxon>Eimeria</taxon>
    </lineage>
</organism>
<protein>
    <submittedName>
        <fullName evidence="1">Uncharacterized protein</fullName>
    </submittedName>
</protein>